<gene>
    <name evidence="2" type="ORF">MDOR_15160</name>
</gene>
<dbReference type="Proteomes" id="UP000467201">
    <property type="component" value="Chromosome"/>
</dbReference>
<organism evidence="2 3">
    <name type="scientific">Mycolicibacterium doricum</name>
    <dbReference type="NCBI Taxonomy" id="126673"/>
    <lineage>
        <taxon>Bacteria</taxon>
        <taxon>Bacillati</taxon>
        <taxon>Actinomycetota</taxon>
        <taxon>Actinomycetes</taxon>
        <taxon>Mycobacteriales</taxon>
        <taxon>Mycobacteriaceae</taxon>
        <taxon>Mycolicibacterium</taxon>
    </lineage>
</organism>
<name>A0A7I7VR07_9MYCO</name>
<evidence type="ECO:0000313" key="2">
    <source>
        <dbReference type="EMBL" id="BBZ07347.1"/>
    </source>
</evidence>
<sequence length="74" mass="7971">MPDRFVGHLVRGALVDDIADRDEQRGAECQQRGDIRPGHRISSSSSGHERAGTAAAGANRRAEGVRTPSTDLFQ</sequence>
<protein>
    <submittedName>
        <fullName evidence="2">Uncharacterized protein</fullName>
    </submittedName>
</protein>
<reference evidence="2 3" key="1">
    <citation type="journal article" date="2019" name="Emerg. Microbes Infect.">
        <title>Comprehensive subspecies identification of 175 nontuberculous mycobacteria species based on 7547 genomic profiles.</title>
        <authorList>
            <person name="Matsumoto Y."/>
            <person name="Kinjo T."/>
            <person name="Motooka D."/>
            <person name="Nabeya D."/>
            <person name="Jung N."/>
            <person name="Uechi K."/>
            <person name="Horii T."/>
            <person name="Iida T."/>
            <person name="Fujita J."/>
            <person name="Nakamura S."/>
        </authorList>
    </citation>
    <scope>NUCLEOTIDE SEQUENCE [LARGE SCALE GENOMIC DNA]</scope>
    <source>
        <strain evidence="2 3">JCM 12405</strain>
    </source>
</reference>
<accession>A0A7I7VR07</accession>
<evidence type="ECO:0000313" key="3">
    <source>
        <dbReference type="Proteomes" id="UP000467201"/>
    </source>
</evidence>
<evidence type="ECO:0000256" key="1">
    <source>
        <dbReference type="SAM" id="MobiDB-lite"/>
    </source>
</evidence>
<feature type="region of interest" description="Disordered" evidence="1">
    <location>
        <begin position="18"/>
        <end position="74"/>
    </location>
</feature>
<proteinExistence type="predicted"/>
<dbReference type="AlphaFoldDB" id="A0A7I7VR07"/>
<feature type="compositionally biased region" description="Basic and acidic residues" evidence="1">
    <location>
        <begin position="21"/>
        <end position="37"/>
    </location>
</feature>
<dbReference type="KEGG" id="mdr:MDOR_15160"/>
<dbReference type="EMBL" id="AP022605">
    <property type="protein sequence ID" value="BBZ07347.1"/>
    <property type="molecule type" value="Genomic_DNA"/>
</dbReference>